<protein>
    <submittedName>
        <fullName evidence="2">Uncharacterized protein</fullName>
    </submittedName>
</protein>
<sequence length="116" mass="12904">MYESMTVQVRAGLGEWRLVEAVQELSDRHGVLRDAVADVRRVAKPDLPRASAEVIAAAPRRAAAFQAVWLDAEDEGRLVLLARDEVLAELPWHVLLPELVAAWKAHAPVRIPVQTR</sequence>
<gene>
    <name evidence="2" type="ORF">J7S33_25060</name>
    <name evidence="1" type="ORF">JOE68_004837</name>
</gene>
<organism evidence="2 3">
    <name type="scientific">Saccharothrix algeriensis</name>
    <dbReference type="NCBI Taxonomy" id="173560"/>
    <lineage>
        <taxon>Bacteria</taxon>
        <taxon>Bacillati</taxon>
        <taxon>Actinomycetota</taxon>
        <taxon>Actinomycetes</taxon>
        <taxon>Pseudonocardiales</taxon>
        <taxon>Pseudonocardiaceae</taxon>
        <taxon>Saccharothrix</taxon>
    </lineage>
</organism>
<dbReference type="EMBL" id="JAFBCL010000001">
    <property type="protein sequence ID" value="MBM7813972.1"/>
    <property type="molecule type" value="Genomic_DNA"/>
</dbReference>
<evidence type="ECO:0000313" key="2">
    <source>
        <dbReference type="EMBL" id="QTR02385.1"/>
    </source>
</evidence>
<evidence type="ECO:0000313" key="3">
    <source>
        <dbReference type="Proteomes" id="UP000671828"/>
    </source>
</evidence>
<keyword evidence="4" id="KW-1185">Reference proteome</keyword>
<reference evidence="1 4" key="1">
    <citation type="submission" date="2021-01" db="EMBL/GenBank/DDBJ databases">
        <title>Sequencing the genomes of 1000 actinobacteria strains.</title>
        <authorList>
            <person name="Klenk H.-P."/>
        </authorList>
    </citation>
    <scope>NUCLEOTIDE SEQUENCE [LARGE SCALE GENOMIC DNA]</scope>
    <source>
        <strain evidence="1 4">DSM 44581</strain>
    </source>
</reference>
<dbReference type="AlphaFoldDB" id="A0A8T8HUZ1"/>
<name>A0A8T8HUZ1_9PSEU</name>
<evidence type="ECO:0000313" key="1">
    <source>
        <dbReference type="EMBL" id="MBM7813972.1"/>
    </source>
</evidence>
<dbReference type="Proteomes" id="UP001195724">
    <property type="component" value="Unassembled WGS sequence"/>
</dbReference>
<evidence type="ECO:0000313" key="4">
    <source>
        <dbReference type="Proteomes" id="UP001195724"/>
    </source>
</evidence>
<dbReference type="Proteomes" id="UP000671828">
    <property type="component" value="Chromosome"/>
</dbReference>
<dbReference type="RefSeq" id="WP_204844544.1">
    <property type="nucleotide sequence ID" value="NZ_JAFBCL010000001.1"/>
</dbReference>
<proteinExistence type="predicted"/>
<dbReference type="EMBL" id="CP072788">
    <property type="protein sequence ID" value="QTR02385.1"/>
    <property type="molecule type" value="Genomic_DNA"/>
</dbReference>
<accession>A0A8T8HUZ1</accession>
<reference evidence="2" key="2">
    <citation type="submission" date="2021-04" db="EMBL/GenBank/DDBJ databases">
        <title>Saccharothrix algeriensis WGS.</title>
        <authorList>
            <person name="Stuskova K."/>
            <person name="Hakalova E."/>
            <person name="Tebbal A.B."/>
            <person name="Eichmeier A."/>
        </authorList>
    </citation>
    <scope>NUCLEOTIDE SEQUENCE</scope>
    <source>
        <strain evidence="2">NRRL B-24137</strain>
    </source>
</reference>